<dbReference type="InterPro" id="IPR052055">
    <property type="entry name" value="Hepadnavirus_pol/RT"/>
</dbReference>
<dbReference type="InterPro" id="IPR036875">
    <property type="entry name" value="Znf_CCHC_sf"/>
</dbReference>
<evidence type="ECO:0000313" key="5">
    <source>
        <dbReference type="Proteomes" id="UP000596742"/>
    </source>
</evidence>
<dbReference type="Gene3D" id="3.10.10.10">
    <property type="entry name" value="HIV Type 1 Reverse Transcriptase, subunit A, domain 1"/>
    <property type="match status" value="1"/>
</dbReference>
<dbReference type="GO" id="GO:0008270">
    <property type="term" value="F:zinc ion binding"/>
    <property type="evidence" value="ECO:0007669"/>
    <property type="project" value="UniProtKB-KW"/>
</dbReference>
<dbReference type="GO" id="GO:0003676">
    <property type="term" value="F:nucleic acid binding"/>
    <property type="evidence" value="ECO:0007669"/>
    <property type="project" value="InterPro"/>
</dbReference>
<dbReference type="InterPro" id="IPR001878">
    <property type="entry name" value="Znf_CCHC"/>
</dbReference>
<keyword evidence="5" id="KW-1185">Reference proteome</keyword>
<dbReference type="Proteomes" id="UP000596742">
    <property type="component" value="Unassembled WGS sequence"/>
</dbReference>
<keyword evidence="1" id="KW-0863">Zinc-finger</keyword>
<evidence type="ECO:0000256" key="2">
    <source>
        <dbReference type="SAM" id="MobiDB-lite"/>
    </source>
</evidence>
<dbReference type="SMART" id="SM00343">
    <property type="entry name" value="ZnF_C2HC"/>
    <property type="match status" value="1"/>
</dbReference>
<accession>A0A8B6BS32</accession>
<keyword evidence="1" id="KW-0479">Metal-binding</keyword>
<dbReference type="InterPro" id="IPR043502">
    <property type="entry name" value="DNA/RNA_pol_sf"/>
</dbReference>
<evidence type="ECO:0000313" key="4">
    <source>
        <dbReference type="EMBL" id="VDH94428.1"/>
    </source>
</evidence>
<evidence type="ECO:0000256" key="1">
    <source>
        <dbReference type="PROSITE-ProRule" id="PRU00047"/>
    </source>
</evidence>
<sequence length="354" mass="40559">MADSSECGWKLVLEYTANPLADDSEDDRKIFRAQNRAERKIKADRVKRRSRAEPYVKPASSSGSRDRPTVSRKPGVCYNCYKPGHWQNECPEKKRPKLSKSFDECCNLAWDLSYKSNFELEGGSRLLNSAHKEVNETMVNCVNGSVRYDESNDQTSGHLNLQVNVLTPVGKLNKAIHEWKETGTSEYILKVIEQGYGIPFKTLPDSCVLRNNKSSLDNSVFVNGEISKLLDKKCISEVHEIPYVVNPLTVAYNRSAKPRLVLDCRHINECIHQFKFKFEDGSVAKQLFNKGNYLFRFDLKSAYHHIEILPDHRKYLGFSWQFEGTTRYYVFNVLPFGIASAGHIFTKLTKEVVK</sequence>
<gene>
    <name evidence="4" type="ORF">MGAL_10B049001</name>
</gene>
<proteinExistence type="predicted"/>
<comment type="caution">
    <text evidence="4">The sequence shown here is derived from an EMBL/GenBank/DDBJ whole genome shotgun (WGS) entry which is preliminary data.</text>
</comment>
<dbReference type="EMBL" id="UYJE01000594">
    <property type="protein sequence ID" value="VDH94428.1"/>
    <property type="molecule type" value="Genomic_DNA"/>
</dbReference>
<dbReference type="SUPFAM" id="SSF57756">
    <property type="entry name" value="Retrovirus zinc finger-like domains"/>
    <property type="match status" value="1"/>
</dbReference>
<keyword evidence="1" id="KW-0862">Zinc</keyword>
<dbReference type="Pfam" id="PF00078">
    <property type="entry name" value="RVT_1"/>
    <property type="match status" value="1"/>
</dbReference>
<dbReference type="PANTHER" id="PTHR33050">
    <property type="entry name" value="REVERSE TRANSCRIPTASE DOMAIN-CONTAINING PROTEIN"/>
    <property type="match status" value="1"/>
</dbReference>
<reference evidence="4" key="1">
    <citation type="submission" date="2018-11" db="EMBL/GenBank/DDBJ databases">
        <authorList>
            <person name="Alioto T."/>
            <person name="Alioto T."/>
        </authorList>
    </citation>
    <scope>NUCLEOTIDE SEQUENCE</scope>
</reference>
<feature type="region of interest" description="Disordered" evidence="2">
    <location>
        <begin position="41"/>
        <end position="72"/>
    </location>
</feature>
<evidence type="ECO:0000259" key="3">
    <source>
        <dbReference type="PROSITE" id="PS50158"/>
    </source>
</evidence>
<dbReference type="Gene3D" id="4.10.60.10">
    <property type="entry name" value="Zinc finger, CCHC-type"/>
    <property type="match status" value="1"/>
</dbReference>
<protein>
    <recommendedName>
        <fullName evidence="3">CCHC-type domain-containing protein</fullName>
    </recommendedName>
</protein>
<dbReference type="Pfam" id="PF00098">
    <property type="entry name" value="zf-CCHC"/>
    <property type="match status" value="1"/>
</dbReference>
<dbReference type="InterPro" id="IPR000477">
    <property type="entry name" value="RT_dom"/>
</dbReference>
<dbReference type="OrthoDB" id="6134629at2759"/>
<feature type="domain" description="CCHC-type" evidence="3">
    <location>
        <begin position="77"/>
        <end position="92"/>
    </location>
</feature>
<name>A0A8B6BS32_MYTGA</name>
<dbReference type="PROSITE" id="PS50158">
    <property type="entry name" value="ZF_CCHC"/>
    <property type="match status" value="1"/>
</dbReference>
<dbReference type="SUPFAM" id="SSF56672">
    <property type="entry name" value="DNA/RNA polymerases"/>
    <property type="match status" value="1"/>
</dbReference>
<organism evidence="4 5">
    <name type="scientific">Mytilus galloprovincialis</name>
    <name type="common">Mediterranean mussel</name>
    <dbReference type="NCBI Taxonomy" id="29158"/>
    <lineage>
        <taxon>Eukaryota</taxon>
        <taxon>Metazoa</taxon>
        <taxon>Spiralia</taxon>
        <taxon>Lophotrochozoa</taxon>
        <taxon>Mollusca</taxon>
        <taxon>Bivalvia</taxon>
        <taxon>Autobranchia</taxon>
        <taxon>Pteriomorphia</taxon>
        <taxon>Mytilida</taxon>
        <taxon>Mytiloidea</taxon>
        <taxon>Mytilidae</taxon>
        <taxon>Mytilinae</taxon>
        <taxon>Mytilus</taxon>
    </lineage>
</organism>
<dbReference type="AlphaFoldDB" id="A0A8B6BS32"/>
<dbReference type="PANTHER" id="PTHR33050:SF7">
    <property type="entry name" value="RIBONUCLEASE H"/>
    <property type="match status" value="1"/>
</dbReference>